<proteinExistence type="predicted"/>
<name>A0A5P2G0W5_9BACT</name>
<reference evidence="1 2" key="1">
    <citation type="submission" date="2019-09" db="EMBL/GenBank/DDBJ databases">
        <title>Complete genome sequence of Arachidicoccus sp. B3-10 isolated from apple orchard soil.</title>
        <authorList>
            <person name="Kim H.S."/>
            <person name="Han K.-I."/>
            <person name="Suh M.K."/>
            <person name="Lee K.C."/>
            <person name="Eom M.K."/>
            <person name="Kim J.-S."/>
            <person name="Kang S.W."/>
            <person name="Sin Y."/>
            <person name="Lee J.-S."/>
        </authorList>
    </citation>
    <scope>NUCLEOTIDE SEQUENCE [LARGE SCALE GENOMIC DNA]</scope>
    <source>
        <strain evidence="1 2">B3-10</strain>
    </source>
</reference>
<protein>
    <submittedName>
        <fullName evidence="1">DUF4197 domain-containing protein</fullName>
    </submittedName>
</protein>
<dbReference type="Proteomes" id="UP000292424">
    <property type="component" value="Chromosome"/>
</dbReference>
<dbReference type="InterPro" id="IPR025245">
    <property type="entry name" value="DUF4197"/>
</dbReference>
<dbReference type="OrthoDB" id="5292580at2"/>
<gene>
    <name evidence="1" type="ORF">E0W69_001985</name>
</gene>
<evidence type="ECO:0000313" key="2">
    <source>
        <dbReference type="Proteomes" id="UP000292424"/>
    </source>
</evidence>
<dbReference type="AlphaFoldDB" id="A0A5P2G0W5"/>
<dbReference type="KEGG" id="arac:E0W69_001985"/>
<organism evidence="1 2">
    <name type="scientific">Rhizosphaericola mali</name>
    <dbReference type="NCBI Taxonomy" id="2545455"/>
    <lineage>
        <taxon>Bacteria</taxon>
        <taxon>Pseudomonadati</taxon>
        <taxon>Bacteroidota</taxon>
        <taxon>Chitinophagia</taxon>
        <taxon>Chitinophagales</taxon>
        <taxon>Chitinophagaceae</taxon>
        <taxon>Rhizosphaericola</taxon>
    </lineage>
</organism>
<sequence length="238" mass="25900">MKKLILPLCLCFTIASCDSVNKLQSSIPGISTSGTITQSDAQTGIQQTLLNGILAGVTNLNKTNGFFGDQAYKIFLPQDAQNVVSTLKSIGLGSAVDKAVLQINRSAEDAVGFAKPIFVNAVKQMTVTDALKLVKGGNNSITNYFKDKTTNQLITAFKPSINTSLQKTDATKYYDQIANTYNKIPLIKNKINPDLTDYVAQKTVEALFDQIGKEELNIRENPVARTTDILKKVFGQKS</sequence>
<dbReference type="Pfam" id="PF13852">
    <property type="entry name" value="DUF4197"/>
    <property type="match status" value="1"/>
</dbReference>
<accession>A0A5P2G0W5</accession>
<evidence type="ECO:0000313" key="1">
    <source>
        <dbReference type="EMBL" id="QES87482.1"/>
    </source>
</evidence>
<dbReference type="PROSITE" id="PS51257">
    <property type="entry name" value="PROKAR_LIPOPROTEIN"/>
    <property type="match status" value="1"/>
</dbReference>
<dbReference type="EMBL" id="CP044016">
    <property type="protein sequence ID" value="QES87482.1"/>
    <property type="molecule type" value="Genomic_DNA"/>
</dbReference>
<keyword evidence="2" id="KW-1185">Reference proteome</keyword>
<dbReference type="RefSeq" id="WP_131328359.1">
    <property type="nucleotide sequence ID" value="NZ_CP044016.1"/>
</dbReference>